<dbReference type="AlphaFoldDB" id="A0A0C2Y872"/>
<accession>A0A0C2Y872</accession>
<dbReference type="Pfam" id="PF13391">
    <property type="entry name" value="HNH_2"/>
    <property type="match status" value="1"/>
</dbReference>
<evidence type="ECO:0000313" key="3">
    <source>
        <dbReference type="Proteomes" id="UP000053424"/>
    </source>
</evidence>
<proteinExistence type="predicted"/>
<reference evidence="2 3" key="1">
    <citation type="submission" date="2014-04" db="EMBL/GenBank/DDBJ databases">
        <authorList>
            <consortium name="DOE Joint Genome Institute"/>
            <person name="Kuo A."/>
            <person name="Gay G."/>
            <person name="Dore J."/>
            <person name="Kohler A."/>
            <person name="Nagy L.G."/>
            <person name="Floudas D."/>
            <person name="Copeland A."/>
            <person name="Barry K.W."/>
            <person name="Cichocki N."/>
            <person name="Veneault-Fourrey C."/>
            <person name="LaButti K."/>
            <person name="Lindquist E.A."/>
            <person name="Lipzen A."/>
            <person name="Lundell T."/>
            <person name="Morin E."/>
            <person name="Murat C."/>
            <person name="Sun H."/>
            <person name="Tunlid A."/>
            <person name="Henrissat B."/>
            <person name="Grigoriev I.V."/>
            <person name="Hibbett D.S."/>
            <person name="Martin F."/>
            <person name="Nordberg H.P."/>
            <person name="Cantor M.N."/>
            <person name="Hua S.X."/>
        </authorList>
    </citation>
    <scope>NUCLEOTIDE SEQUENCE [LARGE SCALE GENOMIC DNA]</scope>
    <source>
        <strain evidence="3">h7</strain>
    </source>
</reference>
<feature type="domain" description="HNH nuclease" evidence="1">
    <location>
        <begin position="176"/>
        <end position="251"/>
    </location>
</feature>
<organism evidence="2 3">
    <name type="scientific">Hebeloma cylindrosporum</name>
    <dbReference type="NCBI Taxonomy" id="76867"/>
    <lineage>
        <taxon>Eukaryota</taxon>
        <taxon>Fungi</taxon>
        <taxon>Dikarya</taxon>
        <taxon>Basidiomycota</taxon>
        <taxon>Agaricomycotina</taxon>
        <taxon>Agaricomycetes</taxon>
        <taxon>Agaricomycetidae</taxon>
        <taxon>Agaricales</taxon>
        <taxon>Agaricineae</taxon>
        <taxon>Hymenogastraceae</taxon>
        <taxon>Hebeloma</taxon>
    </lineage>
</organism>
<sequence>MAAQLQKNQPLPPNPYSAVTNLEWHNAYSSCLNFQNETRSAIQIIRARVLGYLILEAPIQEGRTYVCSEIFRCNGNSDKLWKLADLYITHLIRFFKQSKSTTPAPSERSSRPSFEEEVYWSRCTLDEAPTDHRTAKRECLVRDNFHCLGTGRMELGYYRTLSAAEQIQAQGPVRTAAAHIFPPLTNQDLDLPEQEQDRKTPYSTTIQAIVHNFSGISVLDELNGSSIHKPSNILTLEVTLHSLFDDLHLWFEAVPNTLNTYDIGLAFYLGPHLVPHTSVTFSTNTERLLPDPRFLKLHAAVCRIAHLSGAAEYIESYDRDTKSTTVLARDGSSADLLSFALQGVQVF</sequence>
<dbReference type="OrthoDB" id="2104739at2759"/>
<name>A0A0C2Y872_HEBCY</name>
<dbReference type="InterPro" id="IPR003615">
    <property type="entry name" value="HNH_nuc"/>
</dbReference>
<dbReference type="Proteomes" id="UP000053424">
    <property type="component" value="Unassembled WGS sequence"/>
</dbReference>
<dbReference type="HOGENOM" id="CLU_049186_1_0_1"/>
<dbReference type="STRING" id="686832.A0A0C2Y872"/>
<dbReference type="EMBL" id="KN831799">
    <property type="protein sequence ID" value="KIM37202.1"/>
    <property type="molecule type" value="Genomic_DNA"/>
</dbReference>
<evidence type="ECO:0000259" key="1">
    <source>
        <dbReference type="Pfam" id="PF13391"/>
    </source>
</evidence>
<reference evidence="3" key="2">
    <citation type="submission" date="2015-01" db="EMBL/GenBank/DDBJ databases">
        <title>Evolutionary Origins and Diversification of the Mycorrhizal Mutualists.</title>
        <authorList>
            <consortium name="DOE Joint Genome Institute"/>
            <consortium name="Mycorrhizal Genomics Consortium"/>
            <person name="Kohler A."/>
            <person name="Kuo A."/>
            <person name="Nagy L.G."/>
            <person name="Floudas D."/>
            <person name="Copeland A."/>
            <person name="Barry K.W."/>
            <person name="Cichocki N."/>
            <person name="Veneault-Fourrey C."/>
            <person name="LaButti K."/>
            <person name="Lindquist E.A."/>
            <person name="Lipzen A."/>
            <person name="Lundell T."/>
            <person name="Morin E."/>
            <person name="Murat C."/>
            <person name="Riley R."/>
            <person name="Ohm R."/>
            <person name="Sun H."/>
            <person name="Tunlid A."/>
            <person name="Henrissat B."/>
            <person name="Grigoriev I.V."/>
            <person name="Hibbett D.S."/>
            <person name="Martin F."/>
        </authorList>
    </citation>
    <scope>NUCLEOTIDE SEQUENCE [LARGE SCALE GENOMIC DNA]</scope>
    <source>
        <strain evidence="3">h7</strain>
    </source>
</reference>
<evidence type="ECO:0000313" key="2">
    <source>
        <dbReference type="EMBL" id="KIM37202.1"/>
    </source>
</evidence>
<keyword evidence="3" id="KW-1185">Reference proteome</keyword>
<gene>
    <name evidence="2" type="ORF">M413DRAFT_31135</name>
</gene>
<protein>
    <recommendedName>
        <fullName evidence="1">HNH nuclease domain-containing protein</fullName>
    </recommendedName>
</protein>